<feature type="compositionally biased region" description="Basic and acidic residues" evidence="2">
    <location>
        <begin position="188"/>
        <end position="200"/>
    </location>
</feature>
<dbReference type="Proteomes" id="UP000799750">
    <property type="component" value="Unassembled WGS sequence"/>
</dbReference>
<evidence type="ECO:0000259" key="3">
    <source>
        <dbReference type="PROSITE" id="PS50048"/>
    </source>
</evidence>
<feature type="region of interest" description="Disordered" evidence="2">
    <location>
        <begin position="225"/>
        <end position="244"/>
    </location>
</feature>
<feature type="domain" description="Zn(2)-C6 fungal-type" evidence="3">
    <location>
        <begin position="31"/>
        <end position="63"/>
    </location>
</feature>
<dbReference type="SMART" id="SM00066">
    <property type="entry name" value="GAL4"/>
    <property type="match status" value="1"/>
</dbReference>
<dbReference type="SUPFAM" id="SSF57701">
    <property type="entry name" value="Zn2/Cys6 DNA-binding domain"/>
    <property type="match status" value="1"/>
</dbReference>
<dbReference type="PROSITE" id="PS00463">
    <property type="entry name" value="ZN2_CY6_FUNGAL_1"/>
    <property type="match status" value="1"/>
</dbReference>
<reference evidence="4" key="1">
    <citation type="journal article" date="2020" name="Stud. Mycol.">
        <title>101 Dothideomycetes genomes: a test case for predicting lifestyles and emergence of pathogens.</title>
        <authorList>
            <person name="Haridas S."/>
            <person name="Albert R."/>
            <person name="Binder M."/>
            <person name="Bloem J."/>
            <person name="Labutti K."/>
            <person name="Salamov A."/>
            <person name="Andreopoulos B."/>
            <person name="Baker S."/>
            <person name="Barry K."/>
            <person name="Bills G."/>
            <person name="Bluhm B."/>
            <person name="Cannon C."/>
            <person name="Castanera R."/>
            <person name="Culley D."/>
            <person name="Daum C."/>
            <person name="Ezra D."/>
            <person name="Gonzalez J."/>
            <person name="Henrissat B."/>
            <person name="Kuo A."/>
            <person name="Liang C."/>
            <person name="Lipzen A."/>
            <person name="Lutzoni F."/>
            <person name="Magnuson J."/>
            <person name="Mondo S."/>
            <person name="Nolan M."/>
            <person name="Ohm R."/>
            <person name="Pangilinan J."/>
            <person name="Park H.-J."/>
            <person name="Ramirez L."/>
            <person name="Alfaro M."/>
            <person name="Sun H."/>
            <person name="Tritt A."/>
            <person name="Yoshinaga Y."/>
            <person name="Zwiers L.-H."/>
            <person name="Turgeon B."/>
            <person name="Goodwin S."/>
            <person name="Spatafora J."/>
            <person name="Crous P."/>
            <person name="Grigoriev I."/>
        </authorList>
    </citation>
    <scope>NUCLEOTIDE SEQUENCE</scope>
    <source>
        <strain evidence="4">CBS 269.34</strain>
    </source>
</reference>
<dbReference type="GO" id="GO:0000981">
    <property type="term" value="F:DNA-binding transcription factor activity, RNA polymerase II-specific"/>
    <property type="evidence" value="ECO:0007669"/>
    <property type="project" value="InterPro"/>
</dbReference>
<proteinExistence type="predicted"/>
<gene>
    <name evidence="4" type="ORF">BU16DRAFT_623328</name>
</gene>
<evidence type="ECO:0000313" key="4">
    <source>
        <dbReference type="EMBL" id="KAF2488577.1"/>
    </source>
</evidence>
<name>A0A6A6QAU6_9PEZI</name>
<feature type="region of interest" description="Disordered" evidence="2">
    <location>
        <begin position="1"/>
        <end position="28"/>
    </location>
</feature>
<dbReference type="PROSITE" id="PS50048">
    <property type="entry name" value="ZN2_CY6_FUNGAL_2"/>
    <property type="match status" value="1"/>
</dbReference>
<dbReference type="GO" id="GO:0008270">
    <property type="term" value="F:zinc ion binding"/>
    <property type="evidence" value="ECO:0007669"/>
    <property type="project" value="InterPro"/>
</dbReference>
<keyword evidence="1" id="KW-0539">Nucleus</keyword>
<dbReference type="InterPro" id="IPR001138">
    <property type="entry name" value="Zn2Cys6_DnaBD"/>
</dbReference>
<dbReference type="InterPro" id="IPR036864">
    <property type="entry name" value="Zn2-C6_fun-type_DNA-bd_sf"/>
</dbReference>
<evidence type="ECO:0000256" key="1">
    <source>
        <dbReference type="ARBA" id="ARBA00023242"/>
    </source>
</evidence>
<dbReference type="Gene3D" id="4.10.240.10">
    <property type="entry name" value="Zn(2)-C6 fungal-type DNA-binding domain"/>
    <property type="match status" value="1"/>
</dbReference>
<dbReference type="OrthoDB" id="3915506at2759"/>
<evidence type="ECO:0000256" key="2">
    <source>
        <dbReference type="SAM" id="MobiDB-lite"/>
    </source>
</evidence>
<sequence length="480" mass="52458">MDFHVNSADPASASSRAYSNPTSRSAKSRSACNRCHSQKLRCVRRPGYDICERCSRLKIACRYGPRAPRSSLRPLEQITDWQSLTVPPLTPTPNADPDTLFGDMLNNDWLSSFTLETSTAEGLAAMYPDRCYPQEGNCASIMEMSWPGNYGDMRPLDPMVDPNLTTVSEDSMIYAGNRPSPGISISDSRIEYQDTEDHSKASRRSAVHKLATLNVALYECAAQLPSSSTGDPVATGEDPPRSRKPTVFAFDELFRLTTDFIDIVKDLSAEEPTTHLTASAANPALSSSNPTQSSTQPSLPLVTYTRPLSPFSHTSLNPNTSPTIASLPTTLLAHIDEPTLLLLSSSLTRLTTIYASIFEKIHLCLKHSAVPVIGRDWAIVLPRLSVGSIASPPVRVDNATPLVSKTESSLYMLVFTMLAGQLWGQVGEGMGLGEGRRDGDRETREGSGLLDVLWDSVREKVDGMVRMVEETKGLLQRYSA</sequence>
<evidence type="ECO:0000313" key="5">
    <source>
        <dbReference type="Proteomes" id="UP000799750"/>
    </source>
</evidence>
<dbReference type="EMBL" id="MU004202">
    <property type="protein sequence ID" value="KAF2488577.1"/>
    <property type="molecule type" value="Genomic_DNA"/>
</dbReference>
<keyword evidence="5" id="KW-1185">Reference proteome</keyword>
<dbReference type="AlphaFoldDB" id="A0A6A6QAU6"/>
<organism evidence="4 5">
    <name type="scientific">Lophium mytilinum</name>
    <dbReference type="NCBI Taxonomy" id="390894"/>
    <lineage>
        <taxon>Eukaryota</taxon>
        <taxon>Fungi</taxon>
        <taxon>Dikarya</taxon>
        <taxon>Ascomycota</taxon>
        <taxon>Pezizomycotina</taxon>
        <taxon>Dothideomycetes</taxon>
        <taxon>Pleosporomycetidae</taxon>
        <taxon>Mytilinidiales</taxon>
        <taxon>Mytilinidiaceae</taxon>
        <taxon>Lophium</taxon>
    </lineage>
</organism>
<protein>
    <recommendedName>
        <fullName evidence="3">Zn(2)-C6 fungal-type domain-containing protein</fullName>
    </recommendedName>
</protein>
<dbReference type="CDD" id="cd00067">
    <property type="entry name" value="GAL4"/>
    <property type="match status" value="1"/>
</dbReference>
<feature type="region of interest" description="Disordered" evidence="2">
    <location>
        <begin position="176"/>
        <end position="203"/>
    </location>
</feature>
<feature type="compositionally biased region" description="Polar residues" evidence="2">
    <location>
        <begin position="12"/>
        <end position="28"/>
    </location>
</feature>
<accession>A0A6A6QAU6</accession>